<dbReference type="AlphaFoldDB" id="A0A5R9QJF1"/>
<organism evidence="1 2">
    <name type="scientific">Stutzerimonas nosocomialis</name>
    <dbReference type="NCBI Taxonomy" id="1056496"/>
    <lineage>
        <taxon>Bacteria</taxon>
        <taxon>Pseudomonadati</taxon>
        <taxon>Pseudomonadota</taxon>
        <taxon>Gammaproteobacteria</taxon>
        <taxon>Pseudomonadales</taxon>
        <taxon>Pseudomonadaceae</taxon>
        <taxon>Stutzerimonas</taxon>
    </lineage>
</organism>
<accession>A0A5R9QJF1</accession>
<dbReference type="GO" id="GO:0016787">
    <property type="term" value="F:hydrolase activity"/>
    <property type="evidence" value="ECO:0007669"/>
    <property type="project" value="UniProtKB-KW"/>
</dbReference>
<evidence type="ECO:0000313" key="2">
    <source>
        <dbReference type="Proteomes" id="UP000306753"/>
    </source>
</evidence>
<gene>
    <name evidence="1" type="ORF">DN820_01975</name>
</gene>
<comment type="caution">
    <text evidence="1">The sequence shown here is derived from an EMBL/GenBank/DDBJ whole genome shotgun (WGS) entry which is preliminary data.</text>
</comment>
<sequence length="200" mass="22849">MSWILTYSGVRFDLRMPTAAMIRPIDIAHALSHVARFNGHTAVHYSVAQHSLLVCDLVQDPALKLQALLHDATEAYVGDMVRPLKEVLPEYRQVEARIWQAVCEHFGLEEQLAPEVKHADLVALATERRDLMPADPVEWPCLQGIEPHPEKLLALPSWTIRDRYFQRLLELMHTTHRARVLSTWERVDENHTGATAPQCL</sequence>
<reference evidence="1 2" key="1">
    <citation type="journal article" date="2017" name="Eur. J. Clin. Microbiol. Infect. Dis.">
        <title>Uncommonly isolated clinical Pseudomonas: identification and phylogenetic assignation.</title>
        <authorList>
            <person name="Mulet M."/>
            <person name="Gomila M."/>
            <person name="Ramirez A."/>
            <person name="Cardew S."/>
            <person name="Moore E.R."/>
            <person name="Lalucat J."/>
            <person name="Garcia-Valdes E."/>
        </authorList>
    </citation>
    <scope>NUCLEOTIDE SEQUENCE [LARGE SCALE GENOMIC DNA]</scope>
    <source>
        <strain evidence="1 2">SD129</strain>
    </source>
</reference>
<dbReference type="Gene3D" id="1.10.3210.10">
    <property type="entry name" value="Hypothetical protein af1432"/>
    <property type="match status" value="1"/>
</dbReference>
<keyword evidence="2" id="KW-1185">Reference proteome</keyword>
<dbReference type="SUPFAM" id="SSF109604">
    <property type="entry name" value="HD-domain/PDEase-like"/>
    <property type="match status" value="1"/>
</dbReference>
<protein>
    <submittedName>
        <fullName evidence="1">Phosphohydrolase</fullName>
    </submittedName>
</protein>
<proteinExistence type="predicted"/>
<dbReference type="EMBL" id="QLAG01000002">
    <property type="protein sequence ID" value="TLX65102.1"/>
    <property type="molecule type" value="Genomic_DNA"/>
</dbReference>
<dbReference type="RefSeq" id="WP_138410770.1">
    <property type="nucleotide sequence ID" value="NZ_QLAG01000002.1"/>
</dbReference>
<keyword evidence="1" id="KW-0378">Hydrolase</keyword>
<evidence type="ECO:0000313" key="1">
    <source>
        <dbReference type="EMBL" id="TLX65102.1"/>
    </source>
</evidence>
<name>A0A5R9QJF1_9GAMM</name>
<dbReference type="Proteomes" id="UP000306753">
    <property type="component" value="Unassembled WGS sequence"/>
</dbReference>